<dbReference type="PANTHER" id="PTHR32309">
    <property type="entry name" value="TYROSINE-PROTEIN KINASE"/>
    <property type="match status" value="1"/>
</dbReference>
<dbReference type="AlphaFoldDB" id="A0A1W9KX75"/>
<dbReference type="EMBL" id="MTEI01000003">
    <property type="protein sequence ID" value="OQW88786.1"/>
    <property type="molecule type" value="Genomic_DNA"/>
</dbReference>
<evidence type="ECO:0000256" key="1">
    <source>
        <dbReference type="ARBA" id="ARBA00004651"/>
    </source>
</evidence>
<feature type="coiled-coil region" evidence="6">
    <location>
        <begin position="288"/>
        <end position="315"/>
    </location>
</feature>
<keyword evidence="5 8" id="KW-0472">Membrane</keyword>
<feature type="domain" description="Polysaccharide chain length determinant N-terminal" evidence="9">
    <location>
        <begin position="11"/>
        <end position="92"/>
    </location>
</feature>
<evidence type="ECO:0000313" key="12">
    <source>
        <dbReference type="Proteomes" id="UP000192505"/>
    </source>
</evidence>
<evidence type="ECO:0000259" key="9">
    <source>
        <dbReference type="Pfam" id="PF02706"/>
    </source>
</evidence>
<dbReference type="GO" id="GO:0005886">
    <property type="term" value="C:plasma membrane"/>
    <property type="evidence" value="ECO:0007669"/>
    <property type="project" value="UniProtKB-SubCell"/>
</dbReference>
<comment type="subcellular location">
    <subcellularLocation>
        <location evidence="1">Cell membrane</location>
        <topology evidence="1">Multi-pass membrane protein</topology>
    </subcellularLocation>
</comment>
<dbReference type="InterPro" id="IPR003856">
    <property type="entry name" value="LPS_length_determ_N"/>
</dbReference>
<comment type="caution">
    <text evidence="11">The sequence shown here is derived from an EMBL/GenBank/DDBJ whole genome shotgun (WGS) entry which is preliminary data.</text>
</comment>
<evidence type="ECO:0000256" key="2">
    <source>
        <dbReference type="ARBA" id="ARBA00022475"/>
    </source>
</evidence>
<feature type="domain" description="Tyrosine-protein kinase G-rich" evidence="10">
    <location>
        <begin position="371"/>
        <end position="450"/>
    </location>
</feature>
<keyword evidence="4 8" id="KW-1133">Transmembrane helix</keyword>
<evidence type="ECO:0000259" key="10">
    <source>
        <dbReference type="Pfam" id="PF13807"/>
    </source>
</evidence>
<evidence type="ECO:0000256" key="6">
    <source>
        <dbReference type="SAM" id="Coils"/>
    </source>
</evidence>
<feature type="transmembrane region" description="Helical" evidence="8">
    <location>
        <begin position="20"/>
        <end position="40"/>
    </location>
</feature>
<name>A0A1W9KX75_9BURK</name>
<dbReference type="InterPro" id="IPR050445">
    <property type="entry name" value="Bact_polysacc_biosynth/exp"/>
</dbReference>
<dbReference type="InterPro" id="IPR032807">
    <property type="entry name" value="GNVR"/>
</dbReference>
<dbReference type="NCBIfam" id="TIGR03007">
    <property type="entry name" value="pepcterm_ChnLen"/>
    <property type="match status" value="1"/>
</dbReference>
<dbReference type="PANTHER" id="PTHR32309:SF13">
    <property type="entry name" value="FERRIC ENTEROBACTIN TRANSPORT PROTEIN FEPE"/>
    <property type="match status" value="1"/>
</dbReference>
<feature type="compositionally biased region" description="Polar residues" evidence="7">
    <location>
        <begin position="246"/>
        <end position="259"/>
    </location>
</feature>
<evidence type="ECO:0000256" key="3">
    <source>
        <dbReference type="ARBA" id="ARBA00022692"/>
    </source>
</evidence>
<evidence type="ECO:0000256" key="7">
    <source>
        <dbReference type="SAM" id="MobiDB-lite"/>
    </source>
</evidence>
<dbReference type="InterPro" id="IPR014345">
    <property type="entry name" value="XrtA_polysacc_chain"/>
</dbReference>
<feature type="transmembrane region" description="Helical" evidence="8">
    <location>
        <begin position="430"/>
        <end position="451"/>
    </location>
</feature>
<evidence type="ECO:0000256" key="8">
    <source>
        <dbReference type="SAM" id="Phobius"/>
    </source>
</evidence>
<dbReference type="Pfam" id="PF13807">
    <property type="entry name" value="GNVR"/>
    <property type="match status" value="1"/>
</dbReference>
<evidence type="ECO:0000313" key="11">
    <source>
        <dbReference type="EMBL" id="OQW88786.1"/>
    </source>
</evidence>
<feature type="compositionally biased region" description="Basic and acidic residues" evidence="7">
    <location>
        <begin position="236"/>
        <end position="245"/>
    </location>
</feature>
<reference evidence="11 12" key="1">
    <citation type="submission" date="2017-01" db="EMBL/GenBank/DDBJ databases">
        <title>Novel large sulfur bacteria in the metagenomes of groundwater-fed chemosynthetic microbial mats in the Lake Huron basin.</title>
        <authorList>
            <person name="Sharrar A.M."/>
            <person name="Flood B.E."/>
            <person name="Bailey J.V."/>
            <person name="Jones D.S."/>
            <person name="Biddanda B."/>
            <person name="Ruberg S.A."/>
            <person name="Marcus D.N."/>
            <person name="Dick G.J."/>
        </authorList>
    </citation>
    <scope>NUCLEOTIDE SEQUENCE [LARGE SCALE GENOMIC DNA]</scope>
    <source>
        <strain evidence="11">A7</strain>
    </source>
</reference>
<evidence type="ECO:0000256" key="5">
    <source>
        <dbReference type="ARBA" id="ARBA00023136"/>
    </source>
</evidence>
<keyword evidence="3 8" id="KW-0812">Transmembrane</keyword>
<feature type="transmembrane region" description="Helical" evidence="8">
    <location>
        <begin position="492"/>
        <end position="516"/>
    </location>
</feature>
<feature type="region of interest" description="Disordered" evidence="7">
    <location>
        <begin position="236"/>
        <end position="263"/>
    </location>
</feature>
<dbReference type="Pfam" id="PF02706">
    <property type="entry name" value="Wzz"/>
    <property type="match status" value="1"/>
</dbReference>
<dbReference type="GO" id="GO:0004713">
    <property type="term" value="F:protein tyrosine kinase activity"/>
    <property type="evidence" value="ECO:0007669"/>
    <property type="project" value="TreeGrafter"/>
</dbReference>
<protein>
    <submittedName>
        <fullName evidence="11">Chain length-determining protein</fullName>
    </submittedName>
</protein>
<organism evidence="11 12">
    <name type="scientific">Rhodoferax ferrireducens</name>
    <dbReference type="NCBI Taxonomy" id="192843"/>
    <lineage>
        <taxon>Bacteria</taxon>
        <taxon>Pseudomonadati</taxon>
        <taxon>Pseudomonadota</taxon>
        <taxon>Betaproteobacteria</taxon>
        <taxon>Burkholderiales</taxon>
        <taxon>Comamonadaceae</taxon>
        <taxon>Rhodoferax</taxon>
    </lineage>
</organism>
<evidence type="ECO:0000256" key="4">
    <source>
        <dbReference type="ARBA" id="ARBA00022989"/>
    </source>
</evidence>
<proteinExistence type="predicted"/>
<dbReference type="Proteomes" id="UP000192505">
    <property type="component" value="Unassembled WGS sequence"/>
</dbReference>
<keyword evidence="6" id="KW-0175">Coiled coil</keyword>
<accession>A0A1W9KX75</accession>
<keyword evidence="2" id="KW-1003">Cell membrane</keyword>
<sequence>MDELISQVTTIARGMWKHRWRGLIAAWVVAIIGVVTVMSVPDKYEASARIFVDTQSIIKPLMSGLAVQPNVQQQVMMLSRTLITRPNVEKLIRMADLDLGNSSKAEQEALIDQVSKTLEIKNVGRDNIYTLAYRDTSPEKAQKVVQSLVSIFVESSMGSTRQDSVAAKKFIDEQIKTYVTKLEEAEARLKDFKLRNIELQSADGRDMAGQLGAISEQLRQARLELREAENAREAARKQLDVERATSSKNLMSDNSSAISTPEIDARIDAQKRSLDALLQRFTEQHPDVAGARRLIKDLEEQKRKEIVELRKAALANPTAAPSSNTLAYQELSRVLATSEVLVASLRARVAEYDARYAKAREAMKTAPQIEAEFAQLNRDYEINQKNYNDLVSRRESATMSGNLDSATGVADFRLIDPPRASPKPVAPNRLLLMPLALLAALGAGLGVSFLLSQLRAVYYDAFAMSESLGLPLLGVVSLVVDDGGAQRRKSELKKFLAATAALVLVFGMGMAALFMMSNQAG</sequence>
<gene>
    <name evidence="11" type="ORF">BWK72_07485</name>
</gene>